<dbReference type="Pfam" id="PF02541">
    <property type="entry name" value="Ppx-GppA"/>
    <property type="match status" value="1"/>
</dbReference>
<dbReference type="PANTHER" id="PTHR30005:SF13">
    <property type="entry name" value="EXOPOLYPHOSPHATASE 2"/>
    <property type="match status" value="1"/>
</dbReference>
<dbReference type="EMBL" id="CAEZSU010000008">
    <property type="protein sequence ID" value="CAB4540179.1"/>
    <property type="molecule type" value="Genomic_DNA"/>
</dbReference>
<dbReference type="InterPro" id="IPR050273">
    <property type="entry name" value="GppA/Ppx_hydrolase"/>
</dbReference>
<protein>
    <submittedName>
        <fullName evidence="2">Unannotated protein</fullName>
    </submittedName>
</protein>
<proteinExistence type="predicted"/>
<feature type="domain" description="Ppx/GppA phosphatase N-terminal" evidence="1">
    <location>
        <begin position="25"/>
        <end position="302"/>
    </location>
</feature>
<gene>
    <name evidence="2" type="ORF">UFOPK1495_00147</name>
</gene>
<dbReference type="SUPFAM" id="SSF53067">
    <property type="entry name" value="Actin-like ATPase domain"/>
    <property type="match status" value="2"/>
</dbReference>
<dbReference type="PANTHER" id="PTHR30005">
    <property type="entry name" value="EXOPOLYPHOSPHATASE"/>
    <property type="match status" value="1"/>
</dbReference>
<evidence type="ECO:0000313" key="2">
    <source>
        <dbReference type="EMBL" id="CAB4540179.1"/>
    </source>
</evidence>
<name>A0A6J6BP60_9ZZZZ</name>
<dbReference type="AlphaFoldDB" id="A0A6J6BP60"/>
<reference evidence="2" key="1">
    <citation type="submission" date="2020-05" db="EMBL/GenBank/DDBJ databases">
        <authorList>
            <person name="Chiriac C."/>
            <person name="Salcher M."/>
            <person name="Ghai R."/>
            <person name="Kavagutti S V."/>
        </authorList>
    </citation>
    <scope>NUCLEOTIDE SEQUENCE</scope>
</reference>
<dbReference type="Gene3D" id="3.30.420.40">
    <property type="match status" value="1"/>
</dbReference>
<dbReference type="InterPro" id="IPR043129">
    <property type="entry name" value="ATPase_NBD"/>
</dbReference>
<accession>A0A6J6BP60</accession>
<organism evidence="2">
    <name type="scientific">freshwater metagenome</name>
    <dbReference type="NCBI Taxonomy" id="449393"/>
    <lineage>
        <taxon>unclassified sequences</taxon>
        <taxon>metagenomes</taxon>
        <taxon>ecological metagenomes</taxon>
    </lineage>
</organism>
<dbReference type="Gene3D" id="3.30.420.150">
    <property type="entry name" value="Exopolyphosphatase. Domain 2"/>
    <property type="match status" value="1"/>
</dbReference>
<dbReference type="GO" id="GO:0016462">
    <property type="term" value="F:pyrophosphatase activity"/>
    <property type="evidence" value="ECO:0007669"/>
    <property type="project" value="TreeGrafter"/>
</dbReference>
<sequence>MTAPVAAIDCGTNSVRLLITADGRTQIERLMRITRLGQGVDATGRLDPEAIERTLAVLREYREVIDRHGATRIRMAATSASRDASNRDEFFHAAKDILGVMPEVISGEEEGRLSFLGATADLDPALGPFLVCDIGGGSTEFVFGTTEAESTISTDMGCVRMTEAWLHHDPPTAEELSQALSVIDIHLDDVLREIPELGEAQTFVGLAGTVSNTASVELGLAEYDREQIHHLVLTRAAVEDVFRTLATESIEERKENPGLEEQRADVIVGGLCVLVATMRRFGLDECLVSESDILDGLAMSLLADS</sequence>
<dbReference type="InterPro" id="IPR003695">
    <property type="entry name" value="Ppx_GppA_N"/>
</dbReference>
<evidence type="ECO:0000259" key="1">
    <source>
        <dbReference type="Pfam" id="PF02541"/>
    </source>
</evidence>
<dbReference type="CDD" id="cd24119">
    <property type="entry name" value="ASKHA_NBD_MtPPX2-like"/>
    <property type="match status" value="1"/>
</dbReference>